<feature type="signal peptide" evidence="2">
    <location>
        <begin position="1"/>
        <end position="21"/>
    </location>
</feature>
<dbReference type="RefSeq" id="WP_154554478.1">
    <property type="nucleotide sequence ID" value="NZ_JAQXUZ010000022.1"/>
</dbReference>
<keyword evidence="5" id="KW-1185">Reference proteome</keyword>
<keyword evidence="1" id="KW-0175">Coiled coil</keyword>
<accession>A0A6N7XI25</accession>
<name>A0A6N7XI25_9FIRM</name>
<feature type="domain" description="DUF5105" evidence="3">
    <location>
        <begin position="30"/>
        <end position="169"/>
    </location>
</feature>
<feature type="coiled-coil region" evidence="1">
    <location>
        <begin position="52"/>
        <end position="79"/>
    </location>
</feature>
<dbReference type="EMBL" id="VUNA01000010">
    <property type="protein sequence ID" value="MST70918.1"/>
    <property type="molecule type" value="Genomic_DNA"/>
</dbReference>
<evidence type="ECO:0000313" key="4">
    <source>
        <dbReference type="EMBL" id="MST70918.1"/>
    </source>
</evidence>
<dbReference type="InterPro" id="IPR031343">
    <property type="entry name" value="DUF5105"/>
</dbReference>
<comment type="caution">
    <text evidence="4">The sequence shown here is derived from an EMBL/GenBank/DDBJ whole genome shotgun (WGS) entry which is preliminary data.</text>
</comment>
<evidence type="ECO:0000313" key="5">
    <source>
        <dbReference type="Proteomes" id="UP000469424"/>
    </source>
</evidence>
<dbReference type="AlphaFoldDB" id="A0A6N7XI25"/>
<dbReference type="PROSITE" id="PS51257">
    <property type="entry name" value="PROKAR_LIPOPROTEIN"/>
    <property type="match status" value="1"/>
</dbReference>
<protein>
    <submittedName>
        <fullName evidence="4">DUF5105 domain-containing protein</fullName>
    </submittedName>
</protein>
<gene>
    <name evidence="4" type="ORF">FYJ65_06145</name>
</gene>
<dbReference type="Proteomes" id="UP000469424">
    <property type="component" value="Unassembled WGS sequence"/>
</dbReference>
<reference evidence="4 5" key="1">
    <citation type="submission" date="2019-08" db="EMBL/GenBank/DDBJ databases">
        <title>In-depth cultivation of the pig gut microbiome towards novel bacterial diversity and tailored functional studies.</title>
        <authorList>
            <person name="Wylensek D."/>
            <person name="Hitch T.C.A."/>
            <person name="Clavel T."/>
        </authorList>
    </citation>
    <scope>NUCLEOTIDE SEQUENCE [LARGE SCALE GENOMIC DNA]</scope>
    <source>
        <strain evidence="4 5">WCA-MUC-591-APC-4B</strain>
    </source>
</reference>
<evidence type="ECO:0000256" key="1">
    <source>
        <dbReference type="SAM" id="Coils"/>
    </source>
</evidence>
<keyword evidence="2" id="KW-0732">Signal</keyword>
<feature type="chain" id="PRO_5038496755" evidence="2">
    <location>
        <begin position="22"/>
        <end position="193"/>
    </location>
</feature>
<organism evidence="4 5">
    <name type="scientific">Mogibacterium kristiansenii</name>
    <dbReference type="NCBI Taxonomy" id="2606708"/>
    <lineage>
        <taxon>Bacteria</taxon>
        <taxon>Bacillati</taxon>
        <taxon>Bacillota</taxon>
        <taxon>Clostridia</taxon>
        <taxon>Peptostreptococcales</taxon>
        <taxon>Anaerovoracaceae</taxon>
        <taxon>Mogibacterium</taxon>
    </lineage>
</organism>
<dbReference type="Pfam" id="PF17118">
    <property type="entry name" value="DUF5105"/>
    <property type="match status" value="1"/>
</dbReference>
<sequence length="193" mass="21848">MKKFRKITIAVLMASMVLALGACGRSNTPTAVVEKQMQQVKEEQMKTELSSLVSDKNVAKKYQKEYKELVEKIQDFDYEVKDEKVDGDAATVKVQITTYNFGTAYKEMYQQVVKDANSGKLTSKTDLNEYIYKMMFNKMNALTKKDYKKTVSIQCTKNEDGDWETDVDTNSDLKDAMLGGIMTLSSQNSTSSK</sequence>
<proteinExistence type="predicted"/>
<evidence type="ECO:0000256" key="2">
    <source>
        <dbReference type="SAM" id="SignalP"/>
    </source>
</evidence>
<evidence type="ECO:0000259" key="3">
    <source>
        <dbReference type="Pfam" id="PF17118"/>
    </source>
</evidence>